<feature type="transmembrane region" description="Helical" evidence="2">
    <location>
        <begin position="362"/>
        <end position="381"/>
    </location>
</feature>
<evidence type="ECO:0000256" key="2">
    <source>
        <dbReference type="SAM" id="Phobius"/>
    </source>
</evidence>
<evidence type="ECO:0000313" key="5">
    <source>
        <dbReference type="Proteomes" id="UP000320055"/>
    </source>
</evidence>
<reference evidence="4 5" key="1">
    <citation type="submission" date="2019-01" db="EMBL/GenBank/DDBJ databases">
        <authorList>
            <person name="Brito A."/>
        </authorList>
    </citation>
    <scope>NUCLEOTIDE SEQUENCE [LARGE SCALE GENOMIC DNA]</scope>
    <source>
        <strain evidence="4">1</strain>
    </source>
</reference>
<feature type="transmembrane region" description="Helical" evidence="2">
    <location>
        <begin position="136"/>
        <end position="153"/>
    </location>
</feature>
<dbReference type="Pfam" id="PF12801">
    <property type="entry name" value="Fer4_5"/>
    <property type="match status" value="1"/>
</dbReference>
<feature type="region of interest" description="Disordered" evidence="1">
    <location>
        <begin position="587"/>
        <end position="619"/>
    </location>
</feature>
<dbReference type="AlphaFoldDB" id="A0A563VZD2"/>
<keyword evidence="2" id="KW-1133">Transmembrane helix</keyword>
<dbReference type="OrthoDB" id="8360592at2"/>
<feature type="transmembrane region" description="Helical" evidence="2">
    <location>
        <begin position="263"/>
        <end position="281"/>
    </location>
</feature>
<feature type="domain" description="4Fe-4S ferredoxin-type" evidence="3">
    <location>
        <begin position="165"/>
        <end position="199"/>
    </location>
</feature>
<organism evidence="4 5">
    <name type="scientific">Hyella patelloides LEGE 07179</name>
    <dbReference type="NCBI Taxonomy" id="945734"/>
    <lineage>
        <taxon>Bacteria</taxon>
        <taxon>Bacillati</taxon>
        <taxon>Cyanobacteriota</taxon>
        <taxon>Cyanophyceae</taxon>
        <taxon>Pleurocapsales</taxon>
        <taxon>Hyellaceae</taxon>
        <taxon>Hyella</taxon>
    </lineage>
</organism>
<feature type="transmembrane region" description="Helical" evidence="2">
    <location>
        <begin position="80"/>
        <end position="97"/>
    </location>
</feature>
<feature type="transmembrane region" description="Helical" evidence="2">
    <location>
        <begin position="387"/>
        <end position="410"/>
    </location>
</feature>
<keyword evidence="5" id="KW-1185">Reference proteome</keyword>
<gene>
    <name evidence="4" type="ORF">H1P_50023</name>
</gene>
<sequence length="619" mass="71937">MISQVSEKKMHFIRWVLVVGWLLLIFSLFYDPISHHLSDPNNLVSPFRDRVISLAEVPTRCVKVQGECLKETPYPMGTRIFWGMVVPSAIMIVLLFGHETWRRICPLYFLSQIPRALGLQPRLNIHQNRWLVNNHLYLQFALLFIGLNCRILFINSARVFFGCFLLFTILSAITIVFLYGGRSWCHYVCPFGVVQMIFTGPRGLLDSQAHKTQPRSITQSMCRTVDSKTSQEKSACINCKSACLDIDAEKAYWQDLTKPGRRFVQYGYLGLVSGYLIYYYLYAGNFNYYFSGAWTHEEDQLATLLKPGFYILDKSIPIPKLVAVPLTLAFFVGMFYLIGNKSEKAFFSYLRRRNPKIDRQQVLHRVFSLFTFVAFNTFFIYGGRPEILRLPFLLQLIFNALIILISTLWLDRTWDRSEEEYNKESLAYKLRRQLKKLSFNFSQLLQGRSLDELNSHELYLLASVLPNATRQEYYRIYKGILEEALSEKRFKPDISKEALQQLRQKLQLQDEEHDCALAEIIQEKPNLLNSFTSTNSGLSLARTKLRAVRNNHGSLRDSAMEEQSLLGLRQSGIKPIQKNYLPQASTQIKRVRDKKQRNKNDSQVLPTKIKDISDRNDRK</sequence>
<dbReference type="Proteomes" id="UP000320055">
    <property type="component" value="Unassembled WGS sequence"/>
</dbReference>
<keyword evidence="2" id="KW-0812">Transmembrane</keyword>
<accession>A0A563VZD2</accession>
<dbReference type="InterPro" id="IPR017896">
    <property type="entry name" value="4Fe4S_Fe-S-bd"/>
</dbReference>
<keyword evidence="2" id="KW-0472">Membrane</keyword>
<feature type="compositionally biased region" description="Basic and acidic residues" evidence="1">
    <location>
        <begin position="608"/>
        <end position="619"/>
    </location>
</feature>
<protein>
    <recommendedName>
        <fullName evidence="3">4Fe-4S ferredoxin-type domain-containing protein</fullName>
    </recommendedName>
</protein>
<dbReference type="RefSeq" id="WP_144863272.1">
    <property type="nucleotide sequence ID" value="NZ_LR213769.1"/>
</dbReference>
<evidence type="ECO:0000256" key="1">
    <source>
        <dbReference type="SAM" id="MobiDB-lite"/>
    </source>
</evidence>
<feature type="transmembrane region" description="Helical" evidence="2">
    <location>
        <begin position="12"/>
        <end position="30"/>
    </location>
</feature>
<proteinExistence type="predicted"/>
<dbReference type="EMBL" id="CAACVJ010000445">
    <property type="protein sequence ID" value="VEP16818.1"/>
    <property type="molecule type" value="Genomic_DNA"/>
</dbReference>
<evidence type="ECO:0000259" key="3">
    <source>
        <dbReference type="Pfam" id="PF12801"/>
    </source>
</evidence>
<feature type="transmembrane region" description="Helical" evidence="2">
    <location>
        <begin position="159"/>
        <end position="179"/>
    </location>
</feature>
<feature type="transmembrane region" description="Helical" evidence="2">
    <location>
        <begin position="322"/>
        <end position="341"/>
    </location>
</feature>
<name>A0A563VZD2_9CYAN</name>
<evidence type="ECO:0000313" key="4">
    <source>
        <dbReference type="EMBL" id="VEP16818.1"/>
    </source>
</evidence>